<keyword evidence="5 6" id="KW-0496">Mitochondrion</keyword>
<dbReference type="InterPro" id="IPR002838">
    <property type="entry name" value="AIM24"/>
</dbReference>
<keyword evidence="8" id="KW-1185">Reference proteome</keyword>
<comment type="similarity">
    <text evidence="2 6">Belongs to the AIM24 family.</text>
</comment>
<evidence type="ECO:0000256" key="5">
    <source>
        <dbReference type="ARBA" id="ARBA00023128"/>
    </source>
</evidence>
<name>A0A0G2FRP4_PHACM</name>
<sequence length="386" mass="42037">MLPTWRSRHIFELPRVTPAVHKPQGSRRFLQIQATPAADPAVAIGGQPSIGKSPDAVFEVLGAPYSLLSVTLSPSQILHTRRGTFVGLSGNADGVVSTLRILNPTRVALGIPFLFQKITSTSPVNALISAKSPVTSFAVLHLDGTEDWKIAQSKALLAWTGDSLGISSSLNLRGSIANWGESNVTGRGLLALVGQGNIYSVTLQAKEKYTVHPSNVIAYSLSSDLPRPYRFKSSTIRLQIPSLGLNRILPNSKFLMDLKSSDTWKFFTTLLYRIRTWSRRTIWGDRFEGPTTLLLQSRSSRINEILTTREINEIADAPPGVTQQAVKTALDPEPPASSSAPVDAKTANLTGVVSSKRKEPTLNFATIQRDGNVKIERTGDFKQVTE</sequence>
<dbReference type="Proteomes" id="UP000053317">
    <property type="component" value="Unassembled WGS sequence"/>
</dbReference>
<reference evidence="7 8" key="1">
    <citation type="submission" date="2015-05" db="EMBL/GenBank/DDBJ databases">
        <title>Distinctive expansion of gene families associated with plant cell wall degradation and secondary metabolism in the genomes of grapevine trunk pathogens.</title>
        <authorList>
            <person name="Lawrence D.P."/>
            <person name="Travadon R."/>
            <person name="Rolshausen P.E."/>
            <person name="Baumgartner K."/>
        </authorList>
    </citation>
    <scope>NUCLEOTIDE SEQUENCE [LARGE SCALE GENOMIC DNA]</scope>
    <source>
        <strain evidence="7">UCRPC4</strain>
    </source>
</reference>
<dbReference type="AlphaFoldDB" id="A0A0G2FRP4"/>
<dbReference type="PANTHER" id="PTHR36959">
    <property type="entry name" value="ALTERED INHERITANCE OF MITOCHONDRIA PROTEIN 24, MITOCHONDRIAL"/>
    <property type="match status" value="1"/>
</dbReference>
<evidence type="ECO:0000256" key="2">
    <source>
        <dbReference type="ARBA" id="ARBA00009322"/>
    </source>
</evidence>
<comment type="caution">
    <text evidence="7">The sequence shown here is derived from an EMBL/GenBank/DDBJ whole genome shotgun (WGS) entry which is preliminary data.</text>
</comment>
<evidence type="ECO:0000256" key="4">
    <source>
        <dbReference type="ARBA" id="ARBA00022946"/>
    </source>
</evidence>
<protein>
    <recommendedName>
        <fullName evidence="3 6">Altered inheritance of mitochondria protein 24, mitochondrial</fullName>
    </recommendedName>
</protein>
<accession>A0A0G2FRP4</accession>
<dbReference type="GO" id="GO:0007007">
    <property type="term" value="P:inner mitochondrial membrane organization"/>
    <property type="evidence" value="ECO:0007669"/>
    <property type="project" value="TreeGrafter"/>
</dbReference>
<comment type="subcellular location">
    <subcellularLocation>
        <location evidence="1 6">Mitochondrion</location>
    </subcellularLocation>
</comment>
<evidence type="ECO:0000313" key="7">
    <source>
        <dbReference type="EMBL" id="KKY14603.1"/>
    </source>
</evidence>
<dbReference type="PANTHER" id="PTHR36959:SF2">
    <property type="entry name" value="ALTERED INHERITANCE OF MITOCHONDRIA PROTEIN 24, MITOCHONDRIAL"/>
    <property type="match status" value="1"/>
</dbReference>
<gene>
    <name evidence="7" type="ORF">UCRPC4_g06690</name>
</gene>
<organism evidence="7 8">
    <name type="scientific">Phaeomoniella chlamydospora</name>
    <name type="common">Phaeoacremonium chlamydosporum</name>
    <dbReference type="NCBI Taxonomy" id="158046"/>
    <lineage>
        <taxon>Eukaryota</taxon>
        <taxon>Fungi</taxon>
        <taxon>Dikarya</taxon>
        <taxon>Ascomycota</taxon>
        <taxon>Pezizomycotina</taxon>
        <taxon>Eurotiomycetes</taxon>
        <taxon>Chaetothyriomycetidae</taxon>
        <taxon>Phaeomoniellales</taxon>
        <taxon>Phaeomoniellaceae</taxon>
        <taxon>Phaeomoniella</taxon>
    </lineage>
</organism>
<evidence type="ECO:0000256" key="3">
    <source>
        <dbReference type="ARBA" id="ARBA00013287"/>
    </source>
</evidence>
<dbReference type="Pfam" id="PF01987">
    <property type="entry name" value="AIM24"/>
    <property type="match status" value="1"/>
</dbReference>
<proteinExistence type="inferred from homology"/>
<dbReference type="SUPFAM" id="SSF51219">
    <property type="entry name" value="TRAP-like"/>
    <property type="match status" value="1"/>
</dbReference>
<dbReference type="GO" id="GO:0005743">
    <property type="term" value="C:mitochondrial inner membrane"/>
    <property type="evidence" value="ECO:0007669"/>
    <property type="project" value="TreeGrafter"/>
</dbReference>
<dbReference type="InterPro" id="IPR016031">
    <property type="entry name" value="Trp_RNA-bd_attenuator-like_dom"/>
</dbReference>
<evidence type="ECO:0000256" key="6">
    <source>
        <dbReference type="RuleBase" id="RU363045"/>
    </source>
</evidence>
<evidence type="ECO:0000256" key="1">
    <source>
        <dbReference type="ARBA" id="ARBA00004173"/>
    </source>
</evidence>
<dbReference type="OrthoDB" id="5295771at2759"/>
<keyword evidence="4" id="KW-0809">Transit peptide</keyword>
<dbReference type="EMBL" id="LCWF01000219">
    <property type="protein sequence ID" value="KKY14603.1"/>
    <property type="molecule type" value="Genomic_DNA"/>
</dbReference>
<reference evidence="7 8" key="2">
    <citation type="submission" date="2015-05" db="EMBL/GenBank/DDBJ databases">
        <authorList>
            <person name="Morales-Cruz A."/>
            <person name="Amrine K.C."/>
            <person name="Cantu D."/>
        </authorList>
    </citation>
    <scope>NUCLEOTIDE SEQUENCE [LARGE SCALE GENOMIC DNA]</scope>
    <source>
        <strain evidence="7">UCRPC4</strain>
    </source>
</reference>
<dbReference type="InterPro" id="IPR036983">
    <property type="entry name" value="AIM24_sf"/>
</dbReference>
<evidence type="ECO:0000313" key="8">
    <source>
        <dbReference type="Proteomes" id="UP000053317"/>
    </source>
</evidence>
<dbReference type="Gene3D" id="3.60.160.10">
    <property type="entry name" value="Mitochondrial biogenesis AIM24"/>
    <property type="match status" value="1"/>
</dbReference>